<reference evidence="2 3" key="1">
    <citation type="submission" date="2020-03" db="EMBL/GenBank/DDBJ databases">
        <title>Dissostichus mawsoni Genome sequencing and assembly.</title>
        <authorList>
            <person name="Park H."/>
        </authorList>
    </citation>
    <scope>NUCLEOTIDE SEQUENCE [LARGE SCALE GENOMIC DNA]</scope>
    <source>
        <strain evidence="2">DM0001</strain>
        <tissue evidence="2">Muscle</tissue>
    </source>
</reference>
<comment type="caution">
    <text evidence="2">The sequence shown here is derived from an EMBL/GenBank/DDBJ whole genome shotgun (WGS) entry which is preliminary data.</text>
</comment>
<evidence type="ECO:0000313" key="2">
    <source>
        <dbReference type="EMBL" id="KAF3849635.1"/>
    </source>
</evidence>
<accession>A0A7J5YJK2</accession>
<keyword evidence="3" id="KW-1185">Reference proteome</keyword>
<dbReference type="AlphaFoldDB" id="A0A7J5YJK2"/>
<dbReference type="EMBL" id="JAAKFY010000011">
    <property type="protein sequence ID" value="KAF3849635.1"/>
    <property type="molecule type" value="Genomic_DNA"/>
</dbReference>
<proteinExistence type="predicted"/>
<name>A0A7J5YJK2_DISMA</name>
<dbReference type="Proteomes" id="UP000518266">
    <property type="component" value="Unassembled WGS sequence"/>
</dbReference>
<organism evidence="2 3">
    <name type="scientific">Dissostichus mawsoni</name>
    <name type="common">Antarctic cod</name>
    <dbReference type="NCBI Taxonomy" id="36200"/>
    <lineage>
        <taxon>Eukaryota</taxon>
        <taxon>Metazoa</taxon>
        <taxon>Chordata</taxon>
        <taxon>Craniata</taxon>
        <taxon>Vertebrata</taxon>
        <taxon>Euteleostomi</taxon>
        <taxon>Actinopterygii</taxon>
        <taxon>Neopterygii</taxon>
        <taxon>Teleostei</taxon>
        <taxon>Neoteleostei</taxon>
        <taxon>Acanthomorphata</taxon>
        <taxon>Eupercaria</taxon>
        <taxon>Perciformes</taxon>
        <taxon>Notothenioidei</taxon>
        <taxon>Nototheniidae</taxon>
        <taxon>Dissostichus</taxon>
    </lineage>
</organism>
<feature type="region of interest" description="Disordered" evidence="1">
    <location>
        <begin position="64"/>
        <end position="99"/>
    </location>
</feature>
<gene>
    <name evidence="2" type="ORF">F7725_019354</name>
</gene>
<sequence>MPLMTVLQTMSLTKQGESYKELRTIQSLLGCAMPRCFCFDRAMYDNSDASIACRFQRKKRINRDRKRKVMKTGGEESTRGVGVVLDRLGHSPGNTPPPS</sequence>
<evidence type="ECO:0000256" key="1">
    <source>
        <dbReference type="SAM" id="MobiDB-lite"/>
    </source>
</evidence>
<protein>
    <submittedName>
        <fullName evidence="2">Uncharacterized protein</fullName>
    </submittedName>
</protein>
<evidence type="ECO:0000313" key="3">
    <source>
        <dbReference type="Proteomes" id="UP000518266"/>
    </source>
</evidence>